<proteinExistence type="predicted"/>
<sequence>MEWACSSCRRPNLTYSALTRSCIISFFLVKKLNILREIVKLFLYVYTIEELTLLKEGSYEY</sequence>
<gene>
    <name evidence="1" type="ORF">J2Z69_001881</name>
</gene>
<name>A0ABS4JGJ1_9BACL</name>
<dbReference type="Proteomes" id="UP001519288">
    <property type="component" value="Unassembled WGS sequence"/>
</dbReference>
<reference evidence="1 2" key="1">
    <citation type="submission" date="2021-03" db="EMBL/GenBank/DDBJ databases">
        <title>Genomic Encyclopedia of Type Strains, Phase IV (KMG-IV): sequencing the most valuable type-strain genomes for metagenomic binning, comparative biology and taxonomic classification.</title>
        <authorList>
            <person name="Goeker M."/>
        </authorList>
    </citation>
    <scope>NUCLEOTIDE SEQUENCE [LARGE SCALE GENOMIC DNA]</scope>
    <source>
        <strain evidence="1 2">DSM 26806</strain>
    </source>
</reference>
<protein>
    <submittedName>
        <fullName evidence="1">Uncharacterized protein</fullName>
    </submittedName>
</protein>
<evidence type="ECO:0000313" key="2">
    <source>
        <dbReference type="Proteomes" id="UP001519288"/>
    </source>
</evidence>
<comment type="caution">
    <text evidence="1">The sequence shown here is derived from an EMBL/GenBank/DDBJ whole genome shotgun (WGS) entry which is preliminary data.</text>
</comment>
<keyword evidence="2" id="KW-1185">Reference proteome</keyword>
<evidence type="ECO:0000313" key="1">
    <source>
        <dbReference type="EMBL" id="MBP2000850.1"/>
    </source>
</evidence>
<accession>A0ABS4JGJ1</accession>
<dbReference type="EMBL" id="JAGGLD010000002">
    <property type="protein sequence ID" value="MBP2000850.1"/>
    <property type="molecule type" value="Genomic_DNA"/>
</dbReference>
<organism evidence="1 2">
    <name type="scientific">Paenibacillus shirakamiensis</name>
    <dbReference type="NCBI Taxonomy" id="1265935"/>
    <lineage>
        <taxon>Bacteria</taxon>
        <taxon>Bacillati</taxon>
        <taxon>Bacillota</taxon>
        <taxon>Bacilli</taxon>
        <taxon>Bacillales</taxon>
        <taxon>Paenibacillaceae</taxon>
        <taxon>Paenibacillus</taxon>
    </lineage>
</organism>